<evidence type="ECO:0000259" key="6">
    <source>
        <dbReference type="PROSITE" id="PS50089"/>
    </source>
</evidence>
<dbReference type="PROSITE" id="PS50297">
    <property type="entry name" value="ANK_REP_REGION"/>
    <property type="match status" value="2"/>
</dbReference>
<dbReference type="Pfam" id="PF13920">
    <property type="entry name" value="zf-C3HC4_3"/>
    <property type="match status" value="1"/>
</dbReference>
<keyword evidence="4" id="KW-0862">Zinc</keyword>
<evidence type="ECO:0000256" key="4">
    <source>
        <dbReference type="PROSITE-ProRule" id="PRU00175"/>
    </source>
</evidence>
<feature type="repeat" description="ANK" evidence="3">
    <location>
        <begin position="141"/>
        <end position="174"/>
    </location>
</feature>
<feature type="compositionally biased region" description="Polar residues" evidence="5">
    <location>
        <begin position="420"/>
        <end position="430"/>
    </location>
</feature>
<dbReference type="Pfam" id="PF00023">
    <property type="entry name" value="Ank"/>
    <property type="match status" value="1"/>
</dbReference>
<feature type="region of interest" description="Disordered" evidence="5">
    <location>
        <begin position="34"/>
        <end position="65"/>
    </location>
</feature>
<evidence type="ECO:0000256" key="2">
    <source>
        <dbReference type="ARBA" id="ARBA00023043"/>
    </source>
</evidence>
<dbReference type="InterPro" id="IPR050889">
    <property type="entry name" value="Dendritic_Spine_Reg/Scaffold"/>
</dbReference>
<proteinExistence type="predicted"/>
<gene>
    <name evidence="7" type="ORF">CITCOLO1_LOCUS10725</name>
</gene>
<feature type="compositionally biased region" description="Polar residues" evidence="5">
    <location>
        <begin position="438"/>
        <end position="453"/>
    </location>
</feature>
<feature type="domain" description="RING-type" evidence="6">
    <location>
        <begin position="510"/>
        <end position="549"/>
    </location>
</feature>
<dbReference type="Gene3D" id="1.25.40.20">
    <property type="entry name" value="Ankyrin repeat-containing domain"/>
    <property type="match status" value="1"/>
</dbReference>
<evidence type="ECO:0000313" key="7">
    <source>
        <dbReference type="EMBL" id="CAK9318753.1"/>
    </source>
</evidence>
<evidence type="ECO:0000313" key="8">
    <source>
        <dbReference type="Proteomes" id="UP001642487"/>
    </source>
</evidence>
<dbReference type="PANTHER" id="PTHR24166">
    <property type="entry name" value="ROLLING PEBBLES, ISOFORM B"/>
    <property type="match status" value="1"/>
</dbReference>
<feature type="repeat" description="ANK" evidence="3">
    <location>
        <begin position="177"/>
        <end position="209"/>
    </location>
</feature>
<evidence type="ECO:0000256" key="5">
    <source>
        <dbReference type="SAM" id="MobiDB-lite"/>
    </source>
</evidence>
<dbReference type="InterPro" id="IPR002110">
    <property type="entry name" value="Ankyrin_rpt"/>
</dbReference>
<dbReference type="PROSITE" id="PS50089">
    <property type="entry name" value="ZF_RING_2"/>
    <property type="match status" value="1"/>
</dbReference>
<dbReference type="SUPFAM" id="SSF57850">
    <property type="entry name" value="RING/U-box"/>
    <property type="match status" value="1"/>
</dbReference>
<dbReference type="InterPro" id="IPR036770">
    <property type="entry name" value="Ankyrin_rpt-contain_sf"/>
</dbReference>
<sequence>MGLLRISSAQLIGVPLKSPLPFASLSVNESTCRTYSATKPSPSSPFSKSTGSENGQGRSLTAKDDMSFTKSRNDISHETPLKFISQKQGRLGVWAAPITAEGMGQQQSKDELLYQQVTYGNTEGIKALCREGAGLEWIDKEAKTPLIVACMSPELHNVARTLIELGANVNAYRPGRHAGTPLHHAAKRGLENNVKLLLSHGANPLIMNDDCQSPLDVARAKGHSNVVRTIESHICLFSGWLREFYGPGFLELLAPQLVSRKVWAVILPCGARNLTKPFKLELAIYTTLQDAQPRIVVSLWRADLEQSKLQHSDPSVMIVDNATKTRLKLASGNENDKEQLQWFCNACKGIPSMMHPTFMNGNHGSGVSATAPPDSEDVELAMAINASIQSAIHGRPPFPDPNQSSEASTSSSHTGPVAPTTHSTRLGSNETEVHEAGKSSTSNEHPQIQTNTIIPPDAVPSAPLAADEIMDDGAIHYPSIDTSPIDLSSQTAQNVPFRAGEGKEETSSSCVICLDAPIQGACIPCGHMAGCMNCLTEIKSKKWGCPVCRAKIDQVVRLYAV</sequence>
<organism evidence="7 8">
    <name type="scientific">Citrullus colocynthis</name>
    <name type="common">colocynth</name>
    <dbReference type="NCBI Taxonomy" id="252529"/>
    <lineage>
        <taxon>Eukaryota</taxon>
        <taxon>Viridiplantae</taxon>
        <taxon>Streptophyta</taxon>
        <taxon>Embryophyta</taxon>
        <taxon>Tracheophyta</taxon>
        <taxon>Spermatophyta</taxon>
        <taxon>Magnoliopsida</taxon>
        <taxon>eudicotyledons</taxon>
        <taxon>Gunneridae</taxon>
        <taxon>Pentapetalae</taxon>
        <taxon>rosids</taxon>
        <taxon>fabids</taxon>
        <taxon>Cucurbitales</taxon>
        <taxon>Cucurbitaceae</taxon>
        <taxon>Benincaseae</taxon>
        <taxon>Citrullus</taxon>
    </lineage>
</organism>
<dbReference type="InterPro" id="IPR001841">
    <property type="entry name" value="Znf_RING"/>
</dbReference>
<protein>
    <recommendedName>
        <fullName evidence="6">RING-type domain-containing protein</fullName>
    </recommendedName>
</protein>
<evidence type="ECO:0000256" key="3">
    <source>
        <dbReference type="PROSITE-ProRule" id="PRU00023"/>
    </source>
</evidence>
<dbReference type="Gene3D" id="3.30.40.10">
    <property type="entry name" value="Zinc/RING finger domain, C3HC4 (zinc finger)"/>
    <property type="match status" value="1"/>
</dbReference>
<evidence type="ECO:0000256" key="1">
    <source>
        <dbReference type="ARBA" id="ARBA00022737"/>
    </source>
</evidence>
<dbReference type="SMART" id="SM00248">
    <property type="entry name" value="ANK"/>
    <property type="match status" value="3"/>
</dbReference>
<feature type="compositionally biased region" description="Low complexity" evidence="5">
    <location>
        <begin position="36"/>
        <end position="52"/>
    </location>
</feature>
<feature type="region of interest" description="Disordered" evidence="5">
    <location>
        <begin position="391"/>
        <end position="460"/>
    </location>
</feature>
<reference evidence="7 8" key="1">
    <citation type="submission" date="2024-03" db="EMBL/GenBank/DDBJ databases">
        <authorList>
            <person name="Gkanogiannis A."/>
            <person name="Becerra Lopez-Lavalle L."/>
        </authorList>
    </citation>
    <scope>NUCLEOTIDE SEQUENCE [LARGE SCALE GENOMIC DNA]</scope>
</reference>
<keyword evidence="4" id="KW-0863">Zinc-finger</keyword>
<accession>A0ABP0YE31</accession>
<dbReference type="SUPFAM" id="SSF48403">
    <property type="entry name" value="Ankyrin repeat"/>
    <property type="match status" value="1"/>
</dbReference>
<dbReference type="PROSITE" id="PS50088">
    <property type="entry name" value="ANK_REPEAT"/>
    <property type="match status" value="2"/>
</dbReference>
<keyword evidence="4" id="KW-0479">Metal-binding</keyword>
<dbReference type="PANTHER" id="PTHR24166:SF45">
    <property type="entry name" value="E3 UBIQUITIN-PROTEIN LIGASE XBAT35"/>
    <property type="match status" value="1"/>
</dbReference>
<dbReference type="InterPro" id="IPR013083">
    <property type="entry name" value="Znf_RING/FYVE/PHD"/>
</dbReference>
<dbReference type="Proteomes" id="UP001642487">
    <property type="component" value="Chromosome 3"/>
</dbReference>
<keyword evidence="2 3" id="KW-0040">ANK repeat</keyword>
<dbReference type="SMART" id="SM00184">
    <property type="entry name" value="RING"/>
    <property type="match status" value="1"/>
</dbReference>
<keyword evidence="1" id="KW-0677">Repeat</keyword>
<name>A0ABP0YE31_9ROSI</name>
<dbReference type="EMBL" id="OZ021737">
    <property type="protein sequence ID" value="CAK9318753.1"/>
    <property type="molecule type" value="Genomic_DNA"/>
</dbReference>
<keyword evidence="8" id="KW-1185">Reference proteome</keyword>
<dbReference type="CDD" id="cd23129">
    <property type="entry name" value="RING-HC_XBAT35-like"/>
    <property type="match status" value="1"/>
</dbReference>